<reference evidence="2" key="1">
    <citation type="submission" date="2016-11" db="EMBL/GenBank/DDBJ databases">
        <title>Mesorhizobium oceanicum sp. nov., isolated from deep seawater in South China Sea.</title>
        <authorList>
            <person name="Fu G.-Y."/>
        </authorList>
    </citation>
    <scope>NUCLEOTIDE SEQUENCE [LARGE SCALE GENOMIC DNA]</scope>
    <source>
        <strain evidence="2">B7</strain>
    </source>
</reference>
<dbReference type="Proteomes" id="UP000182840">
    <property type="component" value="Chromosome"/>
</dbReference>
<gene>
    <name evidence="1" type="ORF">BSQ44_06985</name>
</gene>
<dbReference type="STRING" id="1670800.BSQ44_06985"/>
<dbReference type="KEGG" id="meso:BSQ44_06985"/>
<organism evidence="1 2">
    <name type="scientific">Aquibium oceanicum</name>
    <dbReference type="NCBI Taxonomy" id="1670800"/>
    <lineage>
        <taxon>Bacteria</taxon>
        <taxon>Pseudomonadati</taxon>
        <taxon>Pseudomonadota</taxon>
        <taxon>Alphaproteobacteria</taxon>
        <taxon>Hyphomicrobiales</taxon>
        <taxon>Phyllobacteriaceae</taxon>
        <taxon>Aquibium</taxon>
    </lineage>
</organism>
<keyword evidence="2" id="KW-1185">Reference proteome</keyword>
<evidence type="ECO:0000313" key="2">
    <source>
        <dbReference type="Proteomes" id="UP000182840"/>
    </source>
</evidence>
<sequence>MTRRGVDDQLFSRPKFIFYHFAGGSITCIKMCHLSCAFEDCERSFLIIFVIGSHLFEESRQFRANAISLVCHNPLLHPSCLL</sequence>
<protein>
    <submittedName>
        <fullName evidence="1">Uncharacterized protein</fullName>
    </submittedName>
</protein>
<evidence type="ECO:0000313" key="1">
    <source>
        <dbReference type="EMBL" id="APH71143.1"/>
    </source>
</evidence>
<accession>A0A1L3SP17</accession>
<proteinExistence type="predicted"/>
<name>A0A1L3SP17_9HYPH</name>
<dbReference type="AlphaFoldDB" id="A0A1L3SP17"/>
<dbReference type="EMBL" id="CP018171">
    <property type="protein sequence ID" value="APH71143.1"/>
    <property type="molecule type" value="Genomic_DNA"/>
</dbReference>